<organism evidence="1 2">
    <name type="scientific">Evansella vedderi</name>
    <dbReference type="NCBI Taxonomy" id="38282"/>
    <lineage>
        <taxon>Bacteria</taxon>
        <taxon>Bacillati</taxon>
        <taxon>Bacillota</taxon>
        <taxon>Bacilli</taxon>
        <taxon>Bacillales</taxon>
        <taxon>Bacillaceae</taxon>
        <taxon>Evansella</taxon>
    </lineage>
</organism>
<keyword evidence="2" id="KW-1185">Reference proteome</keyword>
<dbReference type="RefSeq" id="WP_307326536.1">
    <property type="nucleotide sequence ID" value="NZ_JAUSUG010000011.1"/>
</dbReference>
<dbReference type="EMBL" id="JAUSUG010000011">
    <property type="protein sequence ID" value="MDQ0255567.1"/>
    <property type="molecule type" value="Genomic_DNA"/>
</dbReference>
<protein>
    <submittedName>
        <fullName evidence="1">Uncharacterized protein</fullName>
    </submittedName>
</protein>
<evidence type="ECO:0000313" key="1">
    <source>
        <dbReference type="EMBL" id="MDQ0255567.1"/>
    </source>
</evidence>
<gene>
    <name evidence="1" type="ORF">J2S74_002949</name>
</gene>
<name>A0ABT9ZXW8_9BACI</name>
<proteinExistence type="predicted"/>
<evidence type="ECO:0000313" key="2">
    <source>
        <dbReference type="Proteomes" id="UP001230005"/>
    </source>
</evidence>
<sequence length="77" mass="9197">MKFKMWKGKEQYKGDPGVWCLFATTTKRTSITFFNNPPESVDHVCKGYLNGRFGNVTREDQVRFIKRRFKEEIVKFQ</sequence>
<comment type="caution">
    <text evidence="1">The sequence shown here is derived from an EMBL/GenBank/DDBJ whole genome shotgun (WGS) entry which is preliminary data.</text>
</comment>
<dbReference type="Proteomes" id="UP001230005">
    <property type="component" value="Unassembled WGS sequence"/>
</dbReference>
<accession>A0ABT9ZXW8</accession>
<reference evidence="1 2" key="1">
    <citation type="submission" date="2023-07" db="EMBL/GenBank/DDBJ databases">
        <title>Genomic Encyclopedia of Type Strains, Phase IV (KMG-IV): sequencing the most valuable type-strain genomes for metagenomic binning, comparative biology and taxonomic classification.</title>
        <authorList>
            <person name="Goeker M."/>
        </authorList>
    </citation>
    <scope>NUCLEOTIDE SEQUENCE [LARGE SCALE GENOMIC DNA]</scope>
    <source>
        <strain evidence="1 2">DSM 9768</strain>
    </source>
</reference>